<feature type="domain" description="EF-hand" evidence="2">
    <location>
        <begin position="89"/>
        <end position="105"/>
    </location>
</feature>
<protein>
    <recommendedName>
        <fullName evidence="2">EF-hand domain-containing protein</fullName>
    </recommendedName>
</protein>
<dbReference type="Proteomes" id="UP000298663">
    <property type="component" value="Unassembled WGS sequence"/>
</dbReference>
<dbReference type="Gene3D" id="1.10.238.10">
    <property type="entry name" value="EF-hand"/>
    <property type="match status" value="2"/>
</dbReference>
<dbReference type="OrthoDB" id="26525at2759"/>
<dbReference type="InterPro" id="IPR011992">
    <property type="entry name" value="EF-hand-dom_pair"/>
</dbReference>
<proteinExistence type="predicted"/>
<accession>A0A4U5LXD2</accession>
<dbReference type="PROSITE" id="PS00018">
    <property type="entry name" value="EF_HAND_1"/>
    <property type="match status" value="1"/>
</dbReference>
<dbReference type="SUPFAM" id="SSF47473">
    <property type="entry name" value="EF-hand"/>
    <property type="match status" value="1"/>
</dbReference>
<dbReference type="EMBL" id="AZBU02000011">
    <property type="protein sequence ID" value="TKR60898.1"/>
    <property type="molecule type" value="Genomic_DNA"/>
</dbReference>
<dbReference type="GO" id="GO:0005509">
    <property type="term" value="F:calcium ion binding"/>
    <property type="evidence" value="ECO:0007669"/>
    <property type="project" value="InterPro"/>
</dbReference>
<evidence type="ECO:0000313" key="4">
    <source>
        <dbReference type="Proteomes" id="UP000298663"/>
    </source>
</evidence>
<evidence type="ECO:0000259" key="2">
    <source>
        <dbReference type="Pfam" id="PF13202"/>
    </source>
</evidence>
<evidence type="ECO:0000313" key="3">
    <source>
        <dbReference type="EMBL" id="TKR60898.1"/>
    </source>
</evidence>
<name>A0A4U5LXD2_STECR</name>
<organism evidence="3 4">
    <name type="scientific">Steinernema carpocapsae</name>
    <name type="common">Entomopathogenic nematode</name>
    <dbReference type="NCBI Taxonomy" id="34508"/>
    <lineage>
        <taxon>Eukaryota</taxon>
        <taxon>Metazoa</taxon>
        <taxon>Ecdysozoa</taxon>
        <taxon>Nematoda</taxon>
        <taxon>Chromadorea</taxon>
        <taxon>Rhabditida</taxon>
        <taxon>Tylenchina</taxon>
        <taxon>Panagrolaimomorpha</taxon>
        <taxon>Strongyloidoidea</taxon>
        <taxon>Steinernematidae</taxon>
        <taxon>Steinernema</taxon>
    </lineage>
</organism>
<gene>
    <name evidence="3" type="ORF">L596_028080</name>
</gene>
<dbReference type="InterPro" id="IPR002048">
    <property type="entry name" value="EF_hand_dom"/>
</dbReference>
<evidence type="ECO:0000256" key="1">
    <source>
        <dbReference type="ARBA" id="ARBA00022837"/>
    </source>
</evidence>
<dbReference type="Pfam" id="PF13202">
    <property type="entry name" value="EF-hand_5"/>
    <property type="match status" value="1"/>
</dbReference>
<dbReference type="AlphaFoldDB" id="A0A4U5LXD2"/>
<reference evidence="3 4" key="1">
    <citation type="journal article" date="2015" name="Genome Biol.">
        <title>Comparative genomics of Steinernema reveals deeply conserved gene regulatory networks.</title>
        <authorList>
            <person name="Dillman A.R."/>
            <person name="Macchietto M."/>
            <person name="Porter C.F."/>
            <person name="Rogers A."/>
            <person name="Williams B."/>
            <person name="Antoshechkin I."/>
            <person name="Lee M.M."/>
            <person name="Goodwin Z."/>
            <person name="Lu X."/>
            <person name="Lewis E.E."/>
            <person name="Goodrich-Blair H."/>
            <person name="Stock S.P."/>
            <person name="Adams B.J."/>
            <person name="Sternberg P.W."/>
            <person name="Mortazavi A."/>
        </authorList>
    </citation>
    <scope>NUCLEOTIDE SEQUENCE [LARGE SCALE GENOMIC DNA]</scope>
    <source>
        <strain evidence="3 4">ALL</strain>
    </source>
</reference>
<comment type="caution">
    <text evidence="3">The sequence shown here is derived from an EMBL/GenBank/DDBJ whole genome shotgun (WGS) entry which is preliminary data.</text>
</comment>
<keyword evidence="1" id="KW-0106">Calcium</keyword>
<sequence>MVPDRPQFVPNFSGSNLCAASDQLGLDELPVDSAVISTELRTNSADSSAVGRSDAEMKWTLFLCGCFASVFGQIATGVAPIYNENPDQMMQRLDTNRDGWLSLEEYFRKDQNYSSIITNEFQQMDMNLRDGKVMIDELRAWKNRTIDERLNREREWSRQSLSIYDTNRDGFADLNETRNFLKDRFALDADNLQEVIRPFDKIQDGKLDMNEFHDFEYSLPYDRLRFVPTNLGPTVG</sequence>
<keyword evidence="4" id="KW-1185">Reference proteome</keyword>
<dbReference type="InterPro" id="IPR018247">
    <property type="entry name" value="EF_Hand_1_Ca_BS"/>
</dbReference>
<reference evidence="3 4" key="2">
    <citation type="journal article" date="2019" name="G3 (Bethesda)">
        <title>Hybrid Assembly of the Genome of the Entomopathogenic Nematode Steinernema carpocapsae Identifies the X-Chromosome.</title>
        <authorList>
            <person name="Serra L."/>
            <person name="Macchietto M."/>
            <person name="Macias-Munoz A."/>
            <person name="McGill C.J."/>
            <person name="Rodriguez I.M."/>
            <person name="Rodriguez B."/>
            <person name="Murad R."/>
            <person name="Mortazavi A."/>
        </authorList>
    </citation>
    <scope>NUCLEOTIDE SEQUENCE [LARGE SCALE GENOMIC DNA]</scope>
    <source>
        <strain evidence="3 4">ALL</strain>
    </source>
</reference>